<reference evidence="11" key="1">
    <citation type="submission" date="2020-05" db="UniProtKB">
        <authorList>
            <consortium name="EnsemblMetazoa"/>
        </authorList>
    </citation>
    <scope>IDENTIFICATION</scope>
    <source>
        <strain evidence="11">Yale</strain>
    </source>
</reference>
<dbReference type="SMART" id="SM00630">
    <property type="entry name" value="Sema"/>
    <property type="match status" value="1"/>
</dbReference>
<dbReference type="Gene3D" id="2.130.10.10">
    <property type="entry name" value="YVTN repeat-like/Quinoprotein amine dehydrogenase"/>
    <property type="match status" value="1"/>
</dbReference>
<evidence type="ECO:0000259" key="10">
    <source>
        <dbReference type="PROSITE" id="PS51004"/>
    </source>
</evidence>
<keyword evidence="9" id="KW-1133">Transmembrane helix</keyword>
<evidence type="ECO:0000313" key="12">
    <source>
        <dbReference type="Proteomes" id="UP000092444"/>
    </source>
</evidence>
<evidence type="ECO:0000256" key="2">
    <source>
        <dbReference type="ARBA" id="ARBA00022782"/>
    </source>
</evidence>
<dbReference type="PROSITE" id="PS51004">
    <property type="entry name" value="SEMA"/>
    <property type="match status" value="1"/>
</dbReference>
<keyword evidence="6" id="KW-0325">Glycoprotein</keyword>
<dbReference type="InterPro" id="IPR016201">
    <property type="entry name" value="PSI"/>
</dbReference>
<dbReference type="SUPFAM" id="SSF101912">
    <property type="entry name" value="Sema domain"/>
    <property type="match status" value="1"/>
</dbReference>
<dbReference type="PhylomeDB" id="A0A1B0FHR6"/>
<dbReference type="Proteomes" id="UP000092444">
    <property type="component" value="Unassembled WGS sequence"/>
</dbReference>
<dbReference type="InterPro" id="IPR002165">
    <property type="entry name" value="Plexin_repeat"/>
</dbReference>
<feature type="domain" description="Sema" evidence="10">
    <location>
        <begin position="93"/>
        <end position="564"/>
    </location>
</feature>
<comment type="caution">
    <text evidence="7">Lacks conserved residue(s) required for the propagation of feature annotation.</text>
</comment>
<keyword evidence="5" id="KW-1015">Disulfide bond</keyword>
<dbReference type="SUPFAM" id="SSF103575">
    <property type="entry name" value="Plexin repeat"/>
    <property type="match status" value="1"/>
</dbReference>
<dbReference type="GO" id="GO:0005886">
    <property type="term" value="C:plasma membrane"/>
    <property type="evidence" value="ECO:0007669"/>
    <property type="project" value="TreeGrafter"/>
</dbReference>
<dbReference type="InterPro" id="IPR027231">
    <property type="entry name" value="Semaphorin"/>
</dbReference>
<feature type="transmembrane region" description="Helical" evidence="9">
    <location>
        <begin position="749"/>
        <end position="772"/>
    </location>
</feature>
<proteinExistence type="predicted"/>
<dbReference type="EMBL" id="CCAG010015795">
    <property type="status" value="NOT_ANNOTATED_CDS"/>
    <property type="molecule type" value="Genomic_DNA"/>
</dbReference>
<dbReference type="PANTHER" id="PTHR11036:SF131">
    <property type="entry name" value="MIP07328P"/>
    <property type="match status" value="1"/>
</dbReference>
<dbReference type="GO" id="GO:0071526">
    <property type="term" value="P:semaphorin-plexin signaling pathway"/>
    <property type="evidence" value="ECO:0007669"/>
    <property type="project" value="TreeGrafter"/>
</dbReference>
<dbReference type="GO" id="GO:0030335">
    <property type="term" value="P:positive regulation of cell migration"/>
    <property type="evidence" value="ECO:0007669"/>
    <property type="project" value="TreeGrafter"/>
</dbReference>
<dbReference type="GO" id="GO:0007411">
    <property type="term" value="P:axon guidance"/>
    <property type="evidence" value="ECO:0007669"/>
    <property type="project" value="TreeGrafter"/>
</dbReference>
<dbReference type="AlphaFoldDB" id="A0A1B0FHR6"/>
<dbReference type="FunFam" id="2.130.10.10:FF:000346">
    <property type="entry name" value="Sema-1a, isoform D"/>
    <property type="match status" value="1"/>
</dbReference>
<dbReference type="SMART" id="SM00423">
    <property type="entry name" value="PSI"/>
    <property type="match status" value="1"/>
</dbReference>
<dbReference type="InterPro" id="IPR001627">
    <property type="entry name" value="Semap_dom"/>
</dbReference>
<dbReference type="VEuPathDB" id="VectorBase:GMOY003361"/>
<keyword evidence="12" id="KW-1185">Reference proteome</keyword>
<dbReference type="InterPro" id="IPR036352">
    <property type="entry name" value="Semap_dom_sf"/>
</dbReference>
<dbReference type="InterPro" id="IPR042068">
    <property type="entry name" value="SEM1A_sema_dom"/>
</dbReference>
<dbReference type="GO" id="GO:0030215">
    <property type="term" value="F:semaphorin receptor binding"/>
    <property type="evidence" value="ECO:0007669"/>
    <property type="project" value="InterPro"/>
</dbReference>
<dbReference type="GO" id="GO:0045499">
    <property type="term" value="F:chemorepellent activity"/>
    <property type="evidence" value="ECO:0007669"/>
    <property type="project" value="TreeGrafter"/>
</dbReference>
<feature type="transmembrane region" description="Helical" evidence="9">
    <location>
        <begin position="71"/>
        <end position="94"/>
    </location>
</feature>
<dbReference type="Gene3D" id="3.30.1680.10">
    <property type="entry name" value="ligand-binding face of the semaphorins, domain 2"/>
    <property type="match status" value="1"/>
</dbReference>
<keyword evidence="4 9" id="KW-0472">Membrane</keyword>
<dbReference type="PANTHER" id="PTHR11036">
    <property type="entry name" value="SEMAPHORIN"/>
    <property type="match status" value="1"/>
</dbReference>
<keyword evidence="9" id="KW-0812">Transmembrane</keyword>
<keyword evidence="2" id="KW-0221">Differentiation</keyword>
<keyword evidence="3" id="KW-0524">Neurogenesis</keyword>
<evidence type="ECO:0000256" key="5">
    <source>
        <dbReference type="ARBA" id="ARBA00023157"/>
    </source>
</evidence>
<accession>A0A1B0FHR6</accession>
<evidence type="ECO:0000256" key="8">
    <source>
        <dbReference type="SAM" id="MobiDB-lite"/>
    </source>
</evidence>
<comment type="subcellular location">
    <subcellularLocation>
        <location evidence="1">Membrane</location>
    </subcellularLocation>
</comment>
<evidence type="ECO:0000256" key="6">
    <source>
        <dbReference type="ARBA" id="ARBA00023180"/>
    </source>
</evidence>
<dbReference type="Pfam" id="PF01403">
    <property type="entry name" value="Sema"/>
    <property type="match status" value="1"/>
</dbReference>
<dbReference type="CDD" id="cd11237">
    <property type="entry name" value="Sema_1A"/>
    <property type="match status" value="1"/>
</dbReference>
<dbReference type="InterPro" id="IPR015943">
    <property type="entry name" value="WD40/YVTN_repeat-like_dom_sf"/>
</dbReference>
<evidence type="ECO:0000256" key="9">
    <source>
        <dbReference type="SAM" id="Phobius"/>
    </source>
</evidence>
<evidence type="ECO:0000256" key="7">
    <source>
        <dbReference type="PROSITE-ProRule" id="PRU00352"/>
    </source>
</evidence>
<dbReference type="Pfam" id="PF01437">
    <property type="entry name" value="PSI"/>
    <property type="match status" value="1"/>
</dbReference>
<evidence type="ECO:0000256" key="4">
    <source>
        <dbReference type="ARBA" id="ARBA00023136"/>
    </source>
</evidence>
<sequence>MIKLQAPLNTNNHRYCKLRNSSCSNINHNRNNNNNNNNYCSRSKSNNNNNNNNNMHTNMLILVATVKKRSLLLLTFVLLLICLCQLCRPALAWMPDVRPDLQAKQDKILAKFFGNTTDYFKVLHHDDYTILIGARDVMYNISLNGLRENSRIQWFSSDADRELCALKGKHESDCHNYIRVFAHLEDGQILLCGTNSYKPRCRHYAPTVDEVHGSSVFTYEIVRDVEAQGLCPYSPVHNSTYAFADGQLYSATVADFSGGDPLIYRENLRTEQYDLKQLNQPDFVGAVERNGFVMFFFREIAMEFMNFGKTVYSRVGRVCKNDRGGPYTLSKSWTSFLKARLNCSVPGEFPFYFDEIQAVSPVMESPTNPLIYAVFTTSVNAISGSAVCAFNIDDIMEAFQGRFKSQKDSQSQWLPVQEEQVPEPRPGQCVDDSRTLSSIAVNFVKNHPLMETSVPSVFGRPLLKKVNLFHRLTTIAVDPQVRGLDGEFHDVIYTGTDDGKVTKFINIPTATNGGNSASFDELKFVLISETQVLPIGVPVRELVVSFKTNTLLVVSDGSLVTVPLHHCNHIVDCANCLALQDPNCAWDQQTHECRSLSIANHKFGTKMFLQSLNTSKWAAKNLCPKLGKGIVIAEGPAVSLGTVTDNALDASMNIPSHKDEDLGNKVASTNIVTAPGIILSDTALDVNSPDIDIPTAVGGDDFLLNTFNEGNKISLPSVDAHDLINSVKDPLHASAGVDEQKLQLAGKSFYWGFGALALALVFIIGMVVGLHVSKRNCKPPSLHSSHRNQFNSNPQFGLKHGKDINLLMNPNHYCQTKKPNLDLEKDRSHECKNSTENLEKELPCKTSTLTKVKRTYI</sequence>
<evidence type="ECO:0000313" key="11">
    <source>
        <dbReference type="EnsemblMetazoa" id="GMOY003361-PA"/>
    </source>
</evidence>
<evidence type="ECO:0000256" key="3">
    <source>
        <dbReference type="ARBA" id="ARBA00022902"/>
    </source>
</evidence>
<name>A0A1B0FHR6_GLOMM</name>
<feature type="region of interest" description="Disordered" evidence="8">
    <location>
        <begin position="27"/>
        <end position="52"/>
    </location>
</feature>
<dbReference type="EnsemblMetazoa" id="GMOY003361-RA">
    <property type="protein sequence ID" value="GMOY003361-PA"/>
    <property type="gene ID" value="GMOY003361"/>
</dbReference>
<dbReference type="STRING" id="37546.A0A1B0FHR6"/>
<evidence type="ECO:0000256" key="1">
    <source>
        <dbReference type="ARBA" id="ARBA00004370"/>
    </source>
</evidence>
<organism evidence="11 12">
    <name type="scientific">Glossina morsitans morsitans</name>
    <name type="common">Savannah tsetse fly</name>
    <dbReference type="NCBI Taxonomy" id="37546"/>
    <lineage>
        <taxon>Eukaryota</taxon>
        <taxon>Metazoa</taxon>
        <taxon>Ecdysozoa</taxon>
        <taxon>Arthropoda</taxon>
        <taxon>Hexapoda</taxon>
        <taxon>Insecta</taxon>
        <taxon>Pterygota</taxon>
        <taxon>Neoptera</taxon>
        <taxon>Endopterygota</taxon>
        <taxon>Diptera</taxon>
        <taxon>Brachycera</taxon>
        <taxon>Muscomorpha</taxon>
        <taxon>Hippoboscoidea</taxon>
        <taxon>Glossinidae</taxon>
        <taxon>Glossina</taxon>
    </lineage>
</organism>
<protein>
    <recommendedName>
        <fullName evidence="10">Sema domain-containing protein</fullName>
    </recommendedName>
</protein>